<keyword evidence="3" id="KW-1185">Reference proteome</keyword>
<evidence type="ECO:0000313" key="3">
    <source>
        <dbReference type="Proteomes" id="UP000824469"/>
    </source>
</evidence>
<name>A0AA38LL16_TAXCH</name>
<accession>A0AA38LL16</accession>
<dbReference type="EMBL" id="JAHRHJ020000002">
    <property type="protein sequence ID" value="KAH9327696.1"/>
    <property type="molecule type" value="Genomic_DNA"/>
</dbReference>
<dbReference type="Proteomes" id="UP000824469">
    <property type="component" value="Unassembled WGS sequence"/>
</dbReference>
<evidence type="ECO:0000313" key="2">
    <source>
        <dbReference type="EMBL" id="KAH9327696.1"/>
    </source>
</evidence>
<feature type="domain" description="Glyoxal oxidase N-terminal" evidence="1">
    <location>
        <begin position="87"/>
        <end position="140"/>
    </location>
</feature>
<protein>
    <recommendedName>
        <fullName evidence="1">Glyoxal oxidase N-terminal domain-containing protein</fullName>
    </recommendedName>
</protein>
<dbReference type="InterPro" id="IPR009880">
    <property type="entry name" value="Glyoxal_oxidase_N"/>
</dbReference>
<comment type="caution">
    <text evidence="2">The sequence shown here is derived from an EMBL/GenBank/DDBJ whole genome shotgun (WGS) entry which is preliminary data.</text>
</comment>
<organism evidence="2 3">
    <name type="scientific">Taxus chinensis</name>
    <name type="common">Chinese yew</name>
    <name type="synonym">Taxus wallichiana var. chinensis</name>
    <dbReference type="NCBI Taxonomy" id="29808"/>
    <lineage>
        <taxon>Eukaryota</taxon>
        <taxon>Viridiplantae</taxon>
        <taxon>Streptophyta</taxon>
        <taxon>Embryophyta</taxon>
        <taxon>Tracheophyta</taxon>
        <taxon>Spermatophyta</taxon>
        <taxon>Pinopsida</taxon>
        <taxon>Pinidae</taxon>
        <taxon>Conifers II</taxon>
        <taxon>Cupressales</taxon>
        <taxon>Taxaceae</taxon>
        <taxon>Taxus</taxon>
    </lineage>
</organism>
<gene>
    <name evidence="2" type="ORF">KI387_007874</name>
</gene>
<dbReference type="Pfam" id="PF07250">
    <property type="entry name" value="Glyoxal_oxid_N"/>
    <property type="match status" value="1"/>
</dbReference>
<proteinExistence type="predicted"/>
<evidence type="ECO:0000259" key="1">
    <source>
        <dbReference type="Pfam" id="PF07250"/>
    </source>
</evidence>
<dbReference type="AlphaFoldDB" id="A0AA38LL16"/>
<sequence>TKDANENNLCPFVHLLPEHSTGQVSPNARGFCKKLPLQQGLRFPSARLPQKHQRGLHFLRRGLKPTPHGLHLSQPQPQGSPCAVGNGIPFPRVMGDMLLLLTGDVLIINKAKKGSASWFTTCDPVFTGLACASDQPNRFMTKLRRD</sequence>
<reference evidence="2 3" key="1">
    <citation type="journal article" date="2021" name="Nat. Plants">
        <title>The Taxus genome provides insights into paclitaxel biosynthesis.</title>
        <authorList>
            <person name="Xiong X."/>
            <person name="Gou J."/>
            <person name="Liao Q."/>
            <person name="Li Y."/>
            <person name="Zhou Q."/>
            <person name="Bi G."/>
            <person name="Li C."/>
            <person name="Du R."/>
            <person name="Wang X."/>
            <person name="Sun T."/>
            <person name="Guo L."/>
            <person name="Liang H."/>
            <person name="Lu P."/>
            <person name="Wu Y."/>
            <person name="Zhang Z."/>
            <person name="Ro D.K."/>
            <person name="Shang Y."/>
            <person name="Huang S."/>
            <person name="Yan J."/>
        </authorList>
    </citation>
    <scope>NUCLEOTIDE SEQUENCE [LARGE SCALE GENOMIC DNA]</scope>
    <source>
        <strain evidence="2">Ta-2019</strain>
    </source>
</reference>
<feature type="non-terminal residue" evidence="2">
    <location>
        <position position="1"/>
    </location>
</feature>